<evidence type="ECO:0000256" key="1">
    <source>
        <dbReference type="SAM" id="MobiDB-lite"/>
    </source>
</evidence>
<comment type="caution">
    <text evidence="2">The sequence shown here is derived from an EMBL/GenBank/DDBJ whole genome shotgun (WGS) entry which is preliminary data.</text>
</comment>
<feature type="compositionally biased region" description="Polar residues" evidence="1">
    <location>
        <begin position="13"/>
        <end position="27"/>
    </location>
</feature>
<gene>
    <name evidence="2" type="ORF">AVEN_170646_1</name>
</gene>
<name>A0A4Y2GYQ7_ARAVE</name>
<evidence type="ECO:0000313" key="3">
    <source>
        <dbReference type="Proteomes" id="UP000499080"/>
    </source>
</evidence>
<dbReference type="AlphaFoldDB" id="A0A4Y2GYQ7"/>
<feature type="region of interest" description="Disordered" evidence="1">
    <location>
        <begin position="1"/>
        <end position="27"/>
    </location>
</feature>
<organism evidence="2 3">
    <name type="scientific">Araneus ventricosus</name>
    <name type="common">Orbweaver spider</name>
    <name type="synonym">Epeira ventricosa</name>
    <dbReference type="NCBI Taxonomy" id="182803"/>
    <lineage>
        <taxon>Eukaryota</taxon>
        <taxon>Metazoa</taxon>
        <taxon>Ecdysozoa</taxon>
        <taxon>Arthropoda</taxon>
        <taxon>Chelicerata</taxon>
        <taxon>Arachnida</taxon>
        <taxon>Araneae</taxon>
        <taxon>Araneomorphae</taxon>
        <taxon>Entelegynae</taxon>
        <taxon>Araneoidea</taxon>
        <taxon>Araneidae</taxon>
        <taxon>Araneus</taxon>
    </lineage>
</organism>
<proteinExistence type="predicted"/>
<evidence type="ECO:0000313" key="2">
    <source>
        <dbReference type="EMBL" id="GBM58041.1"/>
    </source>
</evidence>
<dbReference type="Proteomes" id="UP000499080">
    <property type="component" value="Unassembled WGS sequence"/>
</dbReference>
<accession>A0A4Y2GYQ7</accession>
<sequence length="99" mass="11771">MKVSLGPFKRTINESSTPRKSNHSTSNPWLMGIQHSIGVVWPSNLYQNHRLPLRRSERRYVGWARVLWCVVHRGNQRRLVAMDLYGTERWYMTCPIWMS</sequence>
<reference evidence="2 3" key="1">
    <citation type="journal article" date="2019" name="Sci. Rep.">
        <title>Orb-weaving spider Araneus ventricosus genome elucidates the spidroin gene catalogue.</title>
        <authorList>
            <person name="Kono N."/>
            <person name="Nakamura H."/>
            <person name="Ohtoshi R."/>
            <person name="Moran D.A.P."/>
            <person name="Shinohara A."/>
            <person name="Yoshida Y."/>
            <person name="Fujiwara M."/>
            <person name="Mori M."/>
            <person name="Tomita M."/>
            <person name="Arakawa K."/>
        </authorList>
    </citation>
    <scope>NUCLEOTIDE SEQUENCE [LARGE SCALE GENOMIC DNA]</scope>
</reference>
<keyword evidence="3" id="KW-1185">Reference proteome</keyword>
<protein>
    <submittedName>
        <fullName evidence="2">Uncharacterized protein</fullName>
    </submittedName>
</protein>
<dbReference type="EMBL" id="BGPR01001619">
    <property type="protein sequence ID" value="GBM58041.1"/>
    <property type="molecule type" value="Genomic_DNA"/>
</dbReference>